<evidence type="ECO:0000313" key="1">
    <source>
        <dbReference type="EMBL" id="MFL4472320.1"/>
    </source>
</evidence>
<sequence length="159" mass="16288">MKNVAILSVSLVALSGTAGLGLSALHEFNMNVQTAALATPDSIPADSGFVIPDYVPDTAQFTALAPTLEAPAVVEAPVLAPVVTAALGDFEVTPEEIAPAAAAPVELAPAVREAARPLTRSIAPKSKAASAPVFVEQTQAFAHTPNASTRIDYVIGVYR</sequence>
<dbReference type="RefSeq" id="WP_407594495.1">
    <property type="nucleotide sequence ID" value="NZ_JBHDIY010000004.1"/>
</dbReference>
<accession>A0ABW8UYS8</accession>
<name>A0ABW8UYS8_9RHOB</name>
<gene>
    <name evidence="1" type="ORF">ACERZ8_21440</name>
</gene>
<comment type="caution">
    <text evidence="1">The sequence shown here is derived from an EMBL/GenBank/DDBJ whole genome shotgun (WGS) entry which is preliminary data.</text>
</comment>
<dbReference type="Proteomes" id="UP001627408">
    <property type="component" value="Unassembled WGS sequence"/>
</dbReference>
<proteinExistence type="predicted"/>
<reference evidence="1 2" key="1">
    <citation type="submission" date="2024-08" db="EMBL/GenBank/DDBJ databases">
        <title>Tateyamaria sp. nov., isolated from marine algae.</title>
        <authorList>
            <person name="Choi B.J."/>
            <person name="Kim J.M."/>
            <person name="Lee J.K."/>
            <person name="Choi D.G."/>
            <person name="Bayburt H."/>
            <person name="Baek J.H."/>
            <person name="Han D.M."/>
            <person name="Jeon C.O."/>
        </authorList>
    </citation>
    <scope>NUCLEOTIDE SEQUENCE [LARGE SCALE GENOMIC DNA]</scope>
    <source>
        <strain evidence="1 2">KMU-156</strain>
    </source>
</reference>
<dbReference type="EMBL" id="JBHDIY010000004">
    <property type="protein sequence ID" value="MFL4472320.1"/>
    <property type="molecule type" value="Genomic_DNA"/>
</dbReference>
<keyword evidence="2" id="KW-1185">Reference proteome</keyword>
<evidence type="ECO:0000313" key="2">
    <source>
        <dbReference type="Proteomes" id="UP001627408"/>
    </source>
</evidence>
<protein>
    <submittedName>
        <fullName evidence="1">Uncharacterized protein</fullName>
    </submittedName>
</protein>
<organism evidence="1 2">
    <name type="scientific">Tateyamaria armeniaca</name>
    <dbReference type="NCBI Taxonomy" id="2518930"/>
    <lineage>
        <taxon>Bacteria</taxon>
        <taxon>Pseudomonadati</taxon>
        <taxon>Pseudomonadota</taxon>
        <taxon>Alphaproteobacteria</taxon>
        <taxon>Rhodobacterales</taxon>
        <taxon>Roseobacteraceae</taxon>
        <taxon>Tateyamaria</taxon>
    </lineage>
</organism>